<keyword evidence="2 5" id="KW-0812">Transmembrane</keyword>
<dbReference type="SUPFAM" id="SSF103473">
    <property type="entry name" value="MFS general substrate transporter"/>
    <property type="match status" value="1"/>
</dbReference>
<gene>
    <name evidence="7" type="ORF">BHU62_18870</name>
</gene>
<dbReference type="InterPro" id="IPR036259">
    <property type="entry name" value="MFS_trans_sf"/>
</dbReference>
<name>A0A1Q4NW43_SERMA</name>
<feature type="transmembrane region" description="Helical" evidence="5">
    <location>
        <begin position="79"/>
        <end position="99"/>
    </location>
</feature>
<dbReference type="GO" id="GO:0046943">
    <property type="term" value="F:carboxylic acid transmembrane transporter activity"/>
    <property type="evidence" value="ECO:0007669"/>
    <property type="project" value="TreeGrafter"/>
</dbReference>
<feature type="transmembrane region" description="Helical" evidence="5">
    <location>
        <begin position="139"/>
        <end position="162"/>
    </location>
</feature>
<accession>A0A1Q4NW43</accession>
<dbReference type="PANTHER" id="PTHR23508">
    <property type="entry name" value="CARBOXYLIC ACID TRANSPORTER PROTEIN HOMOLOG"/>
    <property type="match status" value="1"/>
</dbReference>
<feature type="transmembrane region" description="Helical" evidence="5">
    <location>
        <begin position="405"/>
        <end position="425"/>
    </location>
</feature>
<dbReference type="EMBL" id="MJAO01000022">
    <property type="protein sequence ID" value="OKB65107.1"/>
    <property type="molecule type" value="Genomic_DNA"/>
</dbReference>
<dbReference type="PROSITE" id="PS50850">
    <property type="entry name" value="MFS"/>
    <property type="match status" value="1"/>
</dbReference>
<feature type="domain" description="Major facilitator superfamily (MFS) profile" evidence="6">
    <location>
        <begin position="14"/>
        <end position="428"/>
    </location>
</feature>
<feature type="transmembrane region" description="Helical" evidence="5">
    <location>
        <begin position="374"/>
        <end position="396"/>
    </location>
</feature>
<sequence length="433" mass="45944">MIDSLGTRGRQIRLLILCALCLMCDGFDIQAMGYAGPAIREEWGLETAQLGPVFSAGLAGIALGAFALGWLADRIGRRPAILLATLVFGVFTLGSAFAQNVEQLLVLRFLAGIALGGVMPNCIALVVEYSPSRQRATYITAITCFFAIGGGLGGIAAATLIPPFGWRAVFLLGGLLPMLLALAMWFYLPESAQWLLKCGGKEGAVRALLHQMFPSQRAQEVDLSVSQAETAPAKASVLDLFRERRTMFTLLLWLVNFMNLIDLYFLANWLPTLIRDAGLTLETANLATGTLQFGGVLGTLALGRLIDKFGAYSVLVTGFSVAALSIAAIGVDPSNLLLLFSSIFITGIFVVGGMPGVNTLAASGYPTFLRSTGLGWGLGIGRGASMLGPLLGAALIARHWLASDLLLLAAVPAMISAMAIALMWWRNRDDSDA</sequence>
<comment type="caution">
    <text evidence="7">The sequence shown here is derived from an EMBL/GenBank/DDBJ whole genome shotgun (WGS) entry which is preliminary data.</text>
</comment>
<evidence type="ECO:0000256" key="2">
    <source>
        <dbReference type="ARBA" id="ARBA00022692"/>
    </source>
</evidence>
<evidence type="ECO:0000256" key="3">
    <source>
        <dbReference type="ARBA" id="ARBA00022989"/>
    </source>
</evidence>
<dbReference type="Gene3D" id="1.20.1250.20">
    <property type="entry name" value="MFS general substrate transporter like domains"/>
    <property type="match status" value="1"/>
</dbReference>
<dbReference type="CDD" id="cd17365">
    <property type="entry name" value="MFS_PcaK_like"/>
    <property type="match status" value="1"/>
</dbReference>
<protein>
    <recommendedName>
        <fullName evidence="6">Major facilitator superfamily (MFS) profile domain-containing protein</fullName>
    </recommendedName>
</protein>
<dbReference type="PANTHER" id="PTHR23508:SF10">
    <property type="entry name" value="CARBOXYLIC ACID TRANSPORTER PROTEIN HOMOLOG"/>
    <property type="match status" value="1"/>
</dbReference>
<dbReference type="InterPro" id="IPR005829">
    <property type="entry name" value="Sugar_transporter_CS"/>
</dbReference>
<feature type="transmembrane region" description="Helical" evidence="5">
    <location>
        <begin position="250"/>
        <end position="270"/>
    </location>
</feature>
<dbReference type="PROSITE" id="PS00217">
    <property type="entry name" value="SUGAR_TRANSPORT_2"/>
    <property type="match status" value="1"/>
</dbReference>
<organism evidence="7 8">
    <name type="scientific">Serratia marcescens</name>
    <dbReference type="NCBI Taxonomy" id="615"/>
    <lineage>
        <taxon>Bacteria</taxon>
        <taxon>Pseudomonadati</taxon>
        <taxon>Pseudomonadota</taxon>
        <taxon>Gammaproteobacteria</taxon>
        <taxon>Enterobacterales</taxon>
        <taxon>Yersiniaceae</taxon>
        <taxon>Serratia</taxon>
    </lineage>
</organism>
<feature type="transmembrane region" description="Helical" evidence="5">
    <location>
        <begin position="336"/>
        <end position="354"/>
    </location>
</feature>
<dbReference type="Pfam" id="PF07690">
    <property type="entry name" value="MFS_1"/>
    <property type="match status" value="2"/>
</dbReference>
<feature type="transmembrane region" description="Helical" evidence="5">
    <location>
        <begin position="168"/>
        <end position="188"/>
    </location>
</feature>
<proteinExistence type="predicted"/>
<dbReference type="PROSITE" id="PS00216">
    <property type="entry name" value="SUGAR_TRANSPORT_1"/>
    <property type="match status" value="1"/>
</dbReference>
<evidence type="ECO:0000313" key="7">
    <source>
        <dbReference type="EMBL" id="OKB65107.1"/>
    </source>
</evidence>
<dbReference type="InterPro" id="IPR011701">
    <property type="entry name" value="MFS"/>
</dbReference>
<dbReference type="GO" id="GO:0005886">
    <property type="term" value="C:plasma membrane"/>
    <property type="evidence" value="ECO:0007669"/>
    <property type="project" value="UniProtKB-SubCell"/>
</dbReference>
<evidence type="ECO:0000259" key="6">
    <source>
        <dbReference type="PROSITE" id="PS50850"/>
    </source>
</evidence>
<evidence type="ECO:0000313" key="8">
    <source>
        <dbReference type="Proteomes" id="UP000185770"/>
    </source>
</evidence>
<reference evidence="7 8" key="1">
    <citation type="submission" date="2016-09" db="EMBL/GenBank/DDBJ databases">
        <title>Serratia marcescens MSU-97 and epiphytic antimycotic-producing bacteria.</title>
        <authorList>
            <person name="Matilla M.A."/>
        </authorList>
    </citation>
    <scope>NUCLEOTIDE SEQUENCE [LARGE SCALE GENOMIC DNA]</scope>
    <source>
        <strain evidence="7 8">MSU-97</strain>
    </source>
</reference>
<keyword evidence="3 5" id="KW-1133">Transmembrane helix</keyword>
<feature type="transmembrane region" description="Helical" evidence="5">
    <location>
        <begin position="105"/>
        <end position="127"/>
    </location>
</feature>
<evidence type="ECO:0000256" key="5">
    <source>
        <dbReference type="SAM" id="Phobius"/>
    </source>
</evidence>
<dbReference type="AlphaFoldDB" id="A0A1Q4NW43"/>
<dbReference type="InterPro" id="IPR020846">
    <property type="entry name" value="MFS_dom"/>
</dbReference>
<feature type="transmembrane region" description="Helical" evidence="5">
    <location>
        <begin position="50"/>
        <end position="72"/>
    </location>
</feature>
<evidence type="ECO:0000256" key="1">
    <source>
        <dbReference type="ARBA" id="ARBA00004127"/>
    </source>
</evidence>
<feature type="transmembrane region" description="Helical" evidence="5">
    <location>
        <begin position="309"/>
        <end position="329"/>
    </location>
</feature>
<evidence type="ECO:0000256" key="4">
    <source>
        <dbReference type="ARBA" id="ARBA00023136"/>
    </source>
</evidence>
<dbReference type="Proteomes" id="UP000185770">
    <property type="component" value="Unassembled WGS sequence"/>
</dbReference>
<comment type="subcellular location">
    <subcellularLocation>
        <location evidence="1">Endomembrane system</location>
        <topology evidence="1">Multi-pass membrane protein</topology>
    </subcellularLocation>
</comment>
<keyword evidence="4 5" id="KW-0472">Membrane</keyword>